<dbReference type="CDD" id="cd01949">
    <property type="entry name" value="GGDEF"/>
    <property type="match status" value="1"/>
</dbReference>
<dbReference type="InterPro" id="IPR029787">
    <property type="entry name" value="Nucleotide_cyclase"/>
</dbReference>
<dbReference type="OrthoDB" id="9759607at2"/>
<dbReference type="InterPro" id="IPR035965">
    <property type="entry name" value="PAS-like_dom_sf"/>
</dbReference>
<dbReference type="InterPro" id="IPR052155">
    <property type="entry name" value="Biofilm_reg_signaling"/>
</dbReference>
<dbReference type="SUPFAM" id="SSF55073">
    <property type="entry name" value="Nucleotide cyclase"/>
    <property type="match status" value="1"/>
</dbReference>
<protein>
    <submittedName>
        <fullName evidence="4">PAS domain S-box-containing protein/diguanylate cyclase (GGDEF) domain-containing protein</fullName>
    </submittedName>
</protein>
<dbReference type="InterPro" id="IPR000014">
    <property type="entry name" value="PAS"/>
</dbReference>
<dbReference type="STRING" id="126156.SAMN05421670_0784"/>
<evidence type="ECO:0000313" key="4">
    <source>
        <dbReference type="EMBL" id="SFQ05982.1"/>
    </source>
</evidence>
<dbReference type="PANTHER" id="PTHR44757">
    <property type="entry name" value="DIGUANYLATE CYCLASE DGCP"/>
    <property type="match status" value="1"/>
</dbReference>
<dbReference type="Gene3D" id="3.30.70.270">
    <property type="match status" value="1"/>
</dbReference>
<dbReference type="PROSITE" id="PS50113">
    <property type="entry name" value="PAC"/>
    <property type="match status" value="2"/>
</dbReference>
<sequence length="550" mass="63557">MSKSFLNHTQFHLLYDLSDEYVFFMRKEDSTYVYEFINKKAAELFSENPIGKTLDECFSEFHNKTIIQQYNRACAQKGSVCYQDHHCVQSGTHINETTVIPIFDNGNTYILAMTREVSRTQDLRESTYLLETYREAINEVALVAMTNQKGIIEVVNDLFEKTTGFKKEEVIGKSFHVLNSNYHDESFFKDMWDTISNGHIWNGQIRNRTRNGSFFWVNAIVVPIKDDLGEIEKFLTVQFDNTEKNRMLKDLRHIERSFKLITEYSNDLIAITDADGYLLYSSPSHETILNYDKEELLGSYYFNLIADQTEAVNFAKIKMLDNFRLELLLKKKDGKSIWTDTSVTSVESTVDDCKEKSFVIVSREITEKRALQNQLKFMAYHDSLTSLPNRRSFYEDLPEYISSACSAFPNVGLLYIDGDNFKAINDQYGHDIGDQFLTYFAEKLQISLDYKFNVYRIGGDEFVIIVDQINDYVNGRSNGLDKIIQSIQENLRKGWTIDDFYFSPTSSIGVAMFPDDGSSVDELLDNADQALYIAKKNGKNNYIYSNTVHS</sequence>
<feature type="domain" description="PAC" evidence="2">
    <location>
        <begin position="323"/>
        <end position="377"/>
    </location>
</feature>
<feature type="domain" description="PAS" evidence="1">
    <location>
        <begin position="143"/>
        <end position="186"/>
    </location>
</feature>
<evidence type="ECO:0000259" key="3">
    <source>
        <dbReference type="PROSITE" id="PS50887"/>
    </source>
</evidence>
<feature type="domain" description="PAC" evidence="2">
    <location>
        <begin position="201"/>
        <end position="253"/>
    </location>
</feature>
<accession>A0A1I5VF12</accession>
<dbReference type="SMART" id="SM00091">
    <property type="entry name" value="PAS"/>
    <property type="match status" value="2"/>
</dbReference>
<dbReference type="NCBIfam" id="TIGR00254">
    <property type="entry name" value="GGDEF"/>
    <property type="match status" value="1"/>
</dbReference>
<gene>
    <name evidence="4" type="ORF">SAMN05421670_0784</name>
</gene>
<proteinExistence type="predicted"/>
<organism evidence="4 5">
    <name type="scientific">Psychrobacillus psychrotolerans</name>
    <dbReference type="NCBI Taxonomy" id="126156"/>
    <lineage>
        <taxon>Bacteria</taxon>
        <taxon>Bacillati</taxon>
        <taxon>Bacillota</taxon>
        <taxon>Bacilli</taxon>
        <taxon>Bacillales</taxon>
        <taxon>Bacillaceae</taxon>
        <taxon>Psychrobacillus</taxon>
    </lineage>
</organism>
<dbReference type="InterPro" id="IPR001610">
    <property type="entry name" value="PAC"/>
</dbReference>
<dbReference type="SMART" id="SM00267">
    <property type="entry name" value="GGDEF"/>
    <property type="match status" value="1"/>
</dbReference>
<dbReference type="Pfam" id="PF00990">
    <property type="entry name" value="GGDEF"/>
    <property type="match status" value="1"/>
</dbReference>
<evidence type="ECO:0000313" key="5">
    <source>
        <dbReference type="Proteomes" id="UP000198734"/>
    </source>
</evidence>
<evidence type="ECO:0000259" key="1">
    <source>
        <dbReference type="PROSITE" id="PS50112"/>
    </source>
</evidence>
<dbReference type="PROSITE" id="PS50887">
    <property type="entry name" value="GGDEF"/>
    <property type="match status" value="1"/>
</dbReference>
<dbReference type="Gene3D" id="3.30.450.20">
    <property type="entry name" value="PAS domain"/>
    <property type="match status" value="3"/>
</dbReference>
<evidence type="ECO:0000259" key="2">
    <source>
        <dbReference type="PROSITE" id="PS50113"/>
    </source>
</evidence>
<dbReference type="NCBIfam" id="TIGR00229">
    <property type="entry name" value="sensory_box"/>
    <property type="match status" value="2"/>
</dbReference>
<dbReference type="Proteomes" id="UP000198734">
    <property type="component" value="Unassembled WGS sequence"/>
</dbReference>
<dbReference type="EMBL" id="FOXU01000001">
    <property type="protein sequence ID" value="SFQ05982.1"/>
    <property type="molecule type" value="Genomic_DNA"/>
</dbReference>
<dbReference type="PROSITE" id="PS50112">
    <property type="entry name" value="PAS"/>
    <property type="match status" value="2"/>
</dbReference>
<keyword evidence="5" id="KW-1185">Reference proteome</keyword>
<dbReference type="PANTHER" id="PTHR44757:SF2">
    <property type="entry name" value="BIOFILM ARCHITECTURE MAINTENANCE PROTEIN MBAA"/>
    <property type="match status" value="1"/>
</dbReference>
<dbReference type="Pfam" id="PF13426">
    <property type="entry name" value="PAS_9"/>
    <property type="match status" value="3"/>
</dbReference>
<dbReference type="SMART" id="SM00086">
    <property type="entry name" value="PAC"/>
    <property type="match status" value="2"/>
</dbReference>
<dbReference type="SUPFAM" id="SSF55785">
    <property type="entry name" value="PYP-like sensor domain (PAS domain)"/>
    <property type="match status" value="3"/>
</dbReference>
<dbReference type="RefSeq" id="WP_093534368.1">
    <property type="nucleotide sequence ID" value="NZ_FOXU01000001.1"/>
</dbReference>
<feature type="domain" description="GGDEF" evidence="3">
    <location>
        <begin position="409"/>
        <end position="547"/>
    </location>
</feature>
<dbReference type="CDD" id="cd00130">
    <property type="entry name" value="PAS"/>
    <property type="match status" value="2"/>
</dbReference>
<name>A0A1I5VF12_9BACI</name>
<dbReference type="InterPro" id="IPR000160">
    <property type="entry name" value="GGDEF_dom"/>
</dbReference>
<dbReference type="InterPro" id="IPR043128">
    <property type="entry name" value="Rev_trsase/Diguanyl_cyclase"/>
</dbReference>
<reference evidence="5" key="1">
    <citation type="submission" date="2016-10" db="EMBL/GenBank/DDBJ databases">
        <authorList>
            <person name="Varghese N."/>
            <person name="Submissions S."/>
        </authorList>
    </citation>
    <scope>NUCLEOTIDE SEQUENCE [LARGE SCALE GENOMIC DNA]</scope>
    <source>
        <strain evidence="5">DSM 11706</strain>
    </source>
</reference>
<dbReference type="InterPro" id="IPR000700">
    <property type="entry name" value="PAS-assoc_C"/>
</dbReference>
<dbReference type="AlphaFoldDB" id="A0A1I5VF12"/>
<feature type="domain" description="PAS" evidence="1">
    <location>
        <begin position="254"/>
        <end position="298"/>
    </location>
</feature>